<dbReference type="InterPro" id="IPR011992">
    <property type="entry name" value="EF-hand-dom_pair"/>
</dbReference>
<keyword evidence="1" id="KW-0479">Metal-binding</keyword>
<evidence type="ECO:0000313" key="7">
    <source>
        <dbReference type="Proteomes" id="UP000886520"/>
    </source>
</evidence>
<dbReference type="InterPro" id="IPR039647">
    <property type="entry name" value="EF_hand_pair_protein_CML-like"/>
</dbReference>
<gene>
    <name evidence="6" type="ORF">GOP47_0015149</name>
</gene>
<evidence type="ECO:0000256" key="4">
    <source>
        <dbReference type="SAM" id="MobiDB-lite"/>
    </source>
</evidence>
<keyword evidence="2" id="KW-0677">Repeat</keyword>
<organism evidence="6 7">
    <name type="scientific">Adiantum capillus-veneris</name>
    <name type="common">Maidenhair fern</name>
    <dbReference type="NCBI Taxonomy" id="13818"/>
    <lineage>
        <taxon>Eukaryota</taxon>
        <taxon>Viridiplantae</taxon>
        <taxon>Streptophyta</taxon>
        <taxon>Embryophyta</taxon>
        <taxon>Tracheophyta</taxon>
        <taxon>Polypodiopsida</taxon>
        <taxon>Polypodiidae</taxon>
        <taxon>Polypodiales</taxon>
        <taxon>Pteridineae</taxon>
        <taxon>Pteridaceae</taxon>
        <taxon>Vittarioideae</taxon>
        <taxon>Adiantum</taxon>
    </lineage>
</organism>
<accession>A0A9D4UMT7</accession>
<feature type="domain" description="EF-hand" evidence="5">
    <location>
        <begin position="113"/>
        <end position="148"/>
    </location>
</feature>
<protein>
    <recommendedName>
        <fullName evidence="5">EF-hand domain-containing protein</fullName>
    </recommendedName>
</protein>
<keyword evidence="3" id="KW-0106">Calcium</keyword>
<feature type="compositionally biased region" description="Polar residues" evidence="4">
    <location>
        <begin position="154"/>
        <end position="167"/>
    </location>
</feature>
<reference evidence="6" key="1">
    <citation type="submission" date="2021-01" db="EMBL/GenBank/DDBJ databases">
        <title>Adiantum capillus-veneris genome.</title>
        <authorList>
            <person name="Fang Y."/>
            <person name="Liao Q."/>
        </authorList>
    </citation>
    <scope>NUCLEOTIDE SEQUENCE</scope>
    <source>
        <strain evidence="6">H3</strain>
        <tissue evidence="6">Leaf</tissue>
    </source>
</reference>
<dbReference type="PANTHER" id="PTHR10891">
    <property type="entry name" value="EF-HAND CALCIUM-BINDING DOMAIN CONTAINING PROTEIN"/>
    <property type="match status" value="1"/>
</dbReference>
<dbReference type="EMBL" id="JABFUD020000014">
    <property type="protein sequence ID" value="KAI5070806.1"/>
    <property type="molecule type" value="Genomic_DNA"/>
</dbReference>
<dbReference type="FunFam" id="1.10.238.10:FF:000089">
    <property type="entry name" value="calmodulin-like protein 3"/>
    <property type="match status" value="1"/>
</dbReference>
<evidence type="ECO:0000256" key="1">
    <source>
        <dbReference type="ARBA" id="ARBA00022723"/>
    </source>
</evidence>
<name>A0A9D4UMT7_ADICA</name>
<sequence length="252" mass="27773">MASFMSSFTSRDWSPTWLLNRLLKPQFLFQSSQSCSLAACNGVPPTPPSAQGDAAAATNLDDSSISRVTSNGAVSQQEMVALGRIFDHFDENKDGKISRDELRRSLHMLGIEADDEELIAMIDAVDWNSDGFLDFSEFASFYYSLNEEMGQKMDPSNNGGNLQTNQDNLREKNMSNDGEEADLRDAFKLFDKDGDGYICAEELQSVLANMGLSQGKILADCRNMISSVDVDGDGQVSFDEFKQMMVIGFGQS</sequence>
<dbReference type="Pfam" id="PF13499">
    <property type="entry name" value="EF-hand_7"/>
    <property type="match status" value="2"/>
</dbReference>
<dbReference type="CDD" id="cd00051">
    <property type="entry name" value="EFh"/>
    <property type="match status" value="2"/>
</dbReference>
<proteinExistence type="predicted"/>
<evidence type="ECO:0000259" key="5">
    <source>
        <dbReference type="PROSITE" id="PS50222"/>
    </source>
</evidence>
<comment type="caution">
    <text evidence="6">The sequence shown here is derived from an EMBL/GenBank/DDBJ whole genome shotgun (WGS) entry which is preliminary data.</text>
</comment>
<dbReference type="SMART" id="SM00054">
    <property type="entry name" value="EFh"/>
    <property type="match status" value="4"/>
</dbReference>
<dbReference type="GO" id="GO:0005509">
    <property type="term" value="F:calcium ion binding"/>
    <property type="evidence" value="ECO:0007669"/>
    <property type="project" value="InterPro"/>
</dbReference>
<dbReference type="Proteomes" id="UP000886520">
    <property type="component" value="Chromosome 14"/>
</dbReference>
<feature type="domain" description="EF-hand" evidence="5">
    <location>
        <begin position="77"/>
        <end position="112"/>
    </location>
</feature>
<feature type="region of interest" description="Disordered" evidence="4">
    <location>
        <begin position="152"/>
        <end position="177"/>
    </location>
</feature>
<feature type="domain" description="EF-hand" evidence="5">
    <location>
        <begin position="216"/>
        <end position="251"/>
    </location>
</feature>
<dbReference type="InterPro" id="IPR018247">
    <property type="entry name" value="EF_Hand_1_Ca_BS"/>
</dbReference>
<dbReference type="Gene3D" id="1.10.238.10">
    <property type="entry name" value="EF-hand"/>
    <property type="match status" value="2"/>
</dbReference>
<dbReference type="AlphaFoldDB" id="A0A9D4UMT7"/>
<dbReference type="PROSITE" id="PS50222">
    <property type="entry name" value="EF_HAND_2"/>
    <property type="match status" value="4"/>
</dbReference>
<dbReference type="OrthoDB" id="26525at2759"/>
<dbReference type="InterPro" id="IPR002048">
    <property type="entry name" value="EF_hand_dom"/>
</dbReference>
<dbReference type="SUPFAM" id="SSF47473">
    <property type="entry name" value="EF-hand"/>
    <property type="match status" value="1"/>
</dbReference>
<feature type="domain" description="EF-hand" evidence="5">
    <location>
        <begin position="178"/>
        <end position="213"/>
    </location>
</feature>
<evidence type="ECO:0000313" key="6">
    <source>
        <dbReference type="EMBL" id="KAI5070806.1"/>
    </source>
</evidence>
<evidence type="ECO:0000256" key="3">
    <source>
        <dbReference type="ARBA" id="ARBA00022837"/>
    </source>
</evidence>
<evidence type="ECO:0000256" key="2">
    <source>
        <dbReference type="ARBA" id="ARBA00022737"/>
    </source>
</evidence>
<keyword evidence="7" id="KW-1185">Reference proteome</keyword>
<dbReference type="PROSITE" id="PS00018">
    <property type="entry name" value="EF_HAND_1"/>
    <property type="match status" value="3"/>
</dbReference>